<protein>
    <submittedName>
        <fullName evidence="2">Uncharacterized protein</fullName>
    </submittedName>
</protein>
<gene>
    <name evidence="2" type="ORF">MTTB_03930</name>
</gene>
<reference evidence="2 3" key="1">
    <citation type="submission" date="2022-04" db="EMBL/GenBank/DDBJ databases">
        <title>Complete genome of Methanothermobacter tenebrarum strain RMAS.</title>
        <authorList>
            <person name="Nakamura K."/>
            <person name="Oshima K."/>
            <person name="Hattori M."/>
            <person name="Kamagata Y."/>
            <person name="Takamizawa K."/>
        </authorList>
    </citation>
    <scope>NUCLEOTIDE SEQUENCE [LARGE SCALE GENOMIC DNA]</scope>
    <source>
        <strain evidence="2 3">RMAS</strain>
    </source>
</reference>
<keyword evidence="1" id="KW-0812">Transmembrane</keyword>
<dbReference type="RefSeq" id="WP_248564867.1">
    <property type="nucleotide sequence ID" value="NZ_AP025698.1"/>
</dbReference>
<dbReference type="GeneID" id="71964906"/>
<proteinExistence type="predicted"/>
<keyword evidence="1" id="KW-0472">Membrane</keyword>
<accession>A0ABM7YC47</accession>
<sequence length="256" mass="28449">MTIKNKADRPYYFKIGQAYHDHLDDTIKWIIDWTDPPAVKMAKSRFPELGGDYGWEIDPGQTRTVSFKLKAVGPFGDELSYITRAGEDQTYYWPLVSEPGLDTSWFLPNELETLNPDLKIVKWTGKFGFSLYNVDNEPVYGIVRAPIVPSNSKLTYSDPKATFIDYESVPGANVAAWDVAIPGRSYSNFVYTYEWPAGAGEGYSYYGTPLKSNFSAAAGEYAGNRTVPGRETGAPWGPLLIGALVTVAAIAYTRLH</sequence>
<evidence type="ECO:0000256" key="1">
    <source>
        <dbReference type="SAM" id="Phobius"/>
    </source>
</evidence>
<keyword evidence="3" id="KW-1185">Reference proteome</keyword>
<organism evidence="2 3">
    <name type="scientific">Methanothermobacter tenebrarum</name>
    <dbReference type="NCBI Taxonomy" id="680118"/>
    <lineage>
        <taxon>Archaea</taxon>
        <taxon>Methanobacteriati</taxon>
        <taxon>Methanobacteriota</taxon>
        <taxon>Methanomada group</taxon>
        <taxon>Methanobacteria</taxon>
        <taxon>Methanobacteriales</taxon>
        <taxon>Methanobacteriaceae</taxon>
        <taxon>Methanothermobacter</taxon>
    </lineage>
</organism>
<evidence type="ECO:0000313" key="3">
    <source>
        <dbReference type="Proteomes" id="UP000831817"/>
    </source>
</evidence>
<keyword evidence="1" id="KW-1133">Transmembrane helix</keyword>
<feature type="transmembrane region" description="Helical" evidence="1">
    <location>
        <begin position="236"/>
        <end position="255"/>
    </location>
</feature>
<evidence type="ECO:0000313" key="2">
    <source>
        <dbReference type="EMBL" id="BDH79014.1"/>
    </source>
</evidence>
<dbReference type="EMBL" id="AP025698">
    <property type="protein sequence ID" value="BDH79014.1"/>
    <property type="molecule type" value="Genomic_DNA"/>
</dbReference>
<dbReference type="Proteomes" id="UP000831817">
    <property type="component" value="Chromosome"/>
</dbReference>
<name>A0ABM7YC47_9EURY</name>